<proteinExistence type="predicted"/>
<dbReference type="Proteomes" id="UP000268093">
    <property type="component" value="Unassembled WGS sequence"/>
</dbReference>
<evidence type="ECO:0000313" key="2">
    <source>
        <dbReference type="Proteomes" id="UP000268093"/>
    </source>
</evidence>
<keyword evidence="2" id="KW-1185">Reference proteome</keyword>
<comment type="caution">
    <text evidence="1">The sequence shown here is derived from an EMBL/GenBank/DDBJ whole genome shotgun (WGS) entry which is preliminary data.</text>
</comment>
<protein>
    <submittedName>
        <fullName evidence="1">Uncharacterized protein</fullName>
    </submittedName>
</protein>
<gene>
    <name evidence="1" type="ORF">BC936DRAFT_136789</name>
</gene>
<evidence type="ECO:0000313" key="1">
    <source>
        <dbReference type="EMBL" id="RUP43747.1"/>
    </source>
</evidence>
<dbReference type="EMBL" id="RBNI01010401">
    <property type="protein sequence ID" value="RUP43747.1"/>
    <property type="molecule type" value="Genomic_DNA"/>
</dbReference>
<sequence>MDEIECARSCDPVKNRSQSSEVSSCWADGAKAYRNHSYDSCDRAGVGTARVGSYLTDDQNMQT</sequence>
<accession>A0A433CYT5</accession>
<organism evidence="1 2">
    <name type="scientific">Jimgerdemannia flammicorona</name>
    <dbReference type="NCBI Taxonomy" id="994334"/>
    <lineage>
        <taxon>Eukaryota</taxon>
        <taxon>Fungi</taxon>
        <taxon>Fungi incertae sedis</taxon>
        <taxon>Mucoromycota</taxon>
        <taxon>Mucoromycotina</taxon>
        <taxon>Endogonomycetes</taxon>
        <taxon>Endogonales</taxon>
        <taxon>Endogonaceae</taxon>
        <taxon>Jimgerdemannia</taxon>
    </lineage>
</organism>
<dbReference type="AlphaFoldDB" id="A0A433CYT5"/>
<reference evidence="1 2" key="1">
    <citation type="journal article" date="2018" name="New Phytol.">
        <title>Phylogenomics of Endogonaceae and evolution of mycorrhizas within Mucoromycota.</title>
        <authorList>
            <person name="Chang Y."/>
            <person name="Desiro A."/>
            <person name="Na H."/>
            <person name="Sandor L."/>
            <person name="Lipzen A."/>
            <person name="Clum A."/>
            <person name="Barry K."/>
            <person name="Grigoriev I.V."/>
            <person name="Martin F.M."/>
            <person name="Stajich J.E."/>
            <person name="Smith M.E."/>
            <person name="Bonito G."/>
            <person name="Spatafora J.W."/>
        </authorList>
    </citation>
    <scope>NUCLEOTIDE SEQUENCE [LARGE SCALE GENOMIC DNA]</scope>
    <source>
        <strain evidence="1 2">GMNB39</strain>
    </source>
</reference>
<name>A0A433CYT5_9FUNG</name>